<organism evidence="2 3">
    <name type="scientific">Lyngbya aestuarii BL J</name>
    <dbReference type="NCBI Taxonomy" id="1348334"/>
    <lineage>
        <taxon>Bacteria</taxon>
        <taxon>Bacillati</taxon>
        <taxon>Cyanobacteriota</taxon>
        <taxon>Cyanophyceae</taxon>
        <taxon>Oscillatoriophycideae</taxon>
        <taxon>Oscillatoriales</taxon>
        <taxon>Microcoleaceae</taxon>
        <taxon>Lyngbya</taxon>
    </lineage>
</organism>
<comment type="caution">
    <text evidence="2">The sequence shown here is derived from an EMBL/GenBank/DDBJ whole genome shotgun (WGS) entry which is preliminary data.</text>
</comment>
<dbReference type="PANTHER" id="PTHR36842:SF2">
    <property type="entry name" value="SLR0505 PROTEIN"/>
    <property type="match status" value="1"/>
</dbReference>
<dbReference type="AlphaFoldDB" id="U7QET4"/>
<dbReference type="OrthoDB" id="459216at2"/>
<reference evidence="2 3" key="1">
    <citation type="journal article" date="2013" name="Front. Microbiol.">
        <title>Comparative genomic analyses of the cyanobacterium, Lyngbya aestuarii BL J, a powerful hydrogen producer.</title>
        <authorList>
            <person name="Kothari A."/>
            <person name="Vaughn M."/>
            <person name="Garcia-Pichel F."/>
        </authorList>
    </citation>
    <scope>NUCLEOTIDE SEQUENCE [LARGE SCALE GENOMIC DNA]</scope>
    <source>
        <strain evidence="2 3">BL J</strain>
    </source>
</reference>
<proteinExistence type="inferred from homology"/>
<dbReference type="SUPFAM" id="SSF82171">
    <property type="entry name" value="DPP6 N-terminal domain-like"/>
    <property type="match status" value="1"/>
</dbReference>
<dbReference type="RefSeq" id="WP_023067998.1">
    <property type="nucleotide sequence ID" value="NZ_AUZM01000049.1"/>
</dbReference>
<evidence type="ECO:0000313" key="2">
    <source>
        <dbReference type="EMBL" id="ERT05797.1"/>
    </source>
</evidence>
<dbReference type="InterPro" id="IPR011042">
    <property type="entry name" value="6-blade_b-propeller_TolB-like"/>
</dbReference>
<protein>
    <submittedName>
        <fullName evidence="2">WD40-like Beta Propeller Repeat family protein</fullName>
    </submittedName>
</protein>
<name>U7QET4_9CYAN</name>
<dbReference type="Proteomes" id="UP000017127">
    <property type="component" value="Unassembled WGS sequence"/>
</dbReference>
<accession>U7QET4</accession>
<gene>
    <name evidence="2" type="ORF">M595_4266</name>
</gene>
<evidence type="ECO:0000313" key="3">
    <source>
        <dbReference type="Proteomes" id="UP000017127"/>
    </source>
</evidence>
<sequence>MKRPIRAIAMIALCLILRFTLVVPEVGAIAVNSSASDEQPTLSGNGQFLAYVSNRNGQRQIVLYDLQRQTLIDLPGLNQGSAIAENPSLSNTARYLVYLASDSGRPEIELYDRKTNRVQIVSQGYRGWVRHPRISPDGRYIVFESGRRGQWDLEVLDRGSKVELDTLDQIENQGVSEESQ</sequence>
<dbReference type="PANTHER" id="PTHR36842">
    <property type="entry name" value="PROTEIN TOLB HOMOLOG"/>
    <property type="match status" value="1"/>
</dbReference>
<comment type="similarity">
    <text evidence="1">Belongs to the TolB family.</text>
</comment>
<keyword evidence="3" id="KW-1185">Reference proteome</keyword>
<dbReference type="Gene3D" id="2.120.10.30">
    <property type="entry name" value="TolB, C-terminal domain"/>
    <property type="match status" value="1"/>
</dbReference>
<dbReference type="Pfam" id="PF07676">
    <property type="entry name" value="PD40"/>
    <property type="match status" value="2"/>
</dbReference>
<dbReference type="EMBL" id="AUZM01000049">
    <property type="protein sequence ID" value="ERT05797.1"/>
    <property type="molecule type" value="Genomic_DNA"/>
</dbReference>
<evidence type="ECO:0000256" key="1">
    <source>
        <dbReference type="ARBA" id="ARBA00009820"/>
    </source>
</evidence>
<dbReference type="InterPro" id="IPR011659">
    <property type="entry name" value="WD40"/>
</dbReference>